<evidence type="ECO:0000313" key="2">
    <source>
        <dbReference type="Proteomes" id="UP000829398"/>
    </source>
</evidence>
<dbReference type="Proteomes" id="UP000829398">
    <property type="component" value="Chromosome 5"/>
</dbReference>
<dbReference type="EMBL" id="CM039174">
    <property type="protein sequence ID" value="KAH9752620.1"/>
    <property type="molecule type" value="Genomic_DNA"/>
</dbReference>
<accession>A0ACB8KE19</accession>
<protein>
    <submittedName>
        <fullName evidence="1">Uncharacterized protein</fullName>
    </submittedName>
</protein>
<organism evidence="1 2">
    <name type="scientific">Citrus sinensis</name>
    <name type="common">Sweet orange</name>
    <name type="synonym">Citrus aurantium var. sinensis</name>
    <dbReference type="NCBI Taxonomy" id="2711"/>
    <lineage>
        <taxon>Eukaryota</taxon>
        <taxon>Viridiplantae</taxon>
        <taxon>Streptophyta</taxon>
        <taxon>Embryophyta</taxon>
        <taxon>Tracheophyta</taxon>
        <taxon>Spermatophyta</taxon>
        <taxon>Magnoliopsida</taxon>
        <taxon>eudicotyledons</taxon>
        <taxon>Gunneridae</taxon>
        <taxon>Pentapetalae</taxon>
        <taxon>rosids</taxon>
        <taxon>malvids</taxon>
        <taxon>Sapindales</taxon>
        <taxon>Rutaceae</taxon>
        <taxon>Aurantioideae</taxon>
        <taxon>Citrus</taxon>
    </lineage>
</organism>
<comment type="caution">
    <text evidence="1">The sequence shown here is derived from an EMBL/GenBank/DDBJ whole genome shotgun (WGS) entry which is preliminary data.</text>
</comment>
<name>A0ACB8KE19_CITSI</name>
<evidence type="ECO:0000313" key="1">
    <source>
        <dbReference type="EMBL" id="KAH9752620.1"/>
    </source>
</evidence>
<keyword evidence="2" id="KW-1185">Reference proteome</keyword>
<gene>
    <name evidence="1" type="ORF">KPL71_014766</name>
</gene>
<reference evidence="2" key="1">
    <citation type="journal article" date="2023" name="Hortic. Res.">
        <title>A chromosome-level phased genome enabling allele-level studies in sweet orange: a case study on citrus Huanglongbing tolerance.</title>
        <authorList>
            <person name="Wu B."/>
            <person name="Yu Q."/>
            <person name="Deng Z."/>
            <person name="Duan Y."/>
            <person name="Luo F."/>
            <person name="Gmitter F. Jr."/>
        </authorList>
    </citation>
    <scope>NUCLEOTIDE SEQUENCE [LARGE SCALE GENOMIC DNA]</scope>
    <source>
        <strain evidence="2">cv. Valencia</strain>
    </source>
</reference>
<sequence length="1012" mass="115962">MANGDMMSFQVPQLKGSKFDNWSIKMKALLGAHDVWDVVEKGFIVPENEATLTVAQKENLKDLKKKENKAKYLIFQSLDEDAFEKIAGTTSSKEAWEKLETSYKGAEQVKKVRLQTLRGEFESLHMKASESISDYFTRVVTVSNELKRNGEELKEARIIEKILRSVESKFDHIVVTIEETRDLEDMTIEQLQGRLQAYEEKQKKRQGIVEQLLKMEVNPKKREESSDNERRHYIRGRGRGQGRGRGHGRGWNFNNNNSNYAKGESSTRGRGRGNPRSRYDKSQVQCYNCQKFGHYASECRAPSTRIEERVNYAEEKNSEDGTLLLARNDTSGGQENTWYLDTGASNHMSGNISMFVQLSEYVNGSVAFGDDSKVPVKGRGNILFRAKDEVFEAFKKFKAAVEKESGYQIKAMRSDRGGEFTSKEFLEFCEANGIRRLLTVPRSPQQNGVAERKNRTILDMAKSMLKSKRLPKEFWAEAVACAVYLSNRSPTRSVWGKTPQEAWSGRKPGITHLRVFGSIAHVHVLDESRAKLDDKSEKFIFIGYDNNSKGYKLYNPNNGKIVISRDIKQVDEQQEPATLPISPASTICGDSPPSFLNERTEERTRSLQDLYEVTERHDNLTLFCLFADCEPVNFQEAALDEKWRIAMDEEIKAIVKNDTWELTTLSKGHKAIGVKWVYKTKRNAKGEIERHKARLVAKGYSQKAGIDYDEVFAPVARLETIRLIISLAAQNKWKIFQMDVKSAFLNGFLEEEVYIEQPLGYEVKGHEDKVLRLKKALYGLKQAPRAWNSRIDKYFQEKGFTKCPYEHALNSSLFEEFKRVMIKEFEMTDIGLMAYYLGIEVKQKEEDIFISQESYAKEILKRFKMNDCKPISTPVECGVKLSKYDEGEDIDPTFFKSLVGSLRYLTCTRPDILYAVGLVSRYMENPKTTHFKAAKRILRYIKGTINFGLLYSFSNDYKLIGYSDSNWGGDVDDRKSTTRFVFFMGDTAFTWMSKKQPIVTLSTCEAEYVAAT</sequence>
<proteinExistence type="predicted"/>